<dbReference type="GO" id="GO:0004602">
    <property type="term" value="F:glutathione peroxidase activity"/>
    <property type="evidence" value="ECO:0007669"/>
    <property type="project" value="UniProtKB-ARBA"/>
</dbReference>
<dbReference type="AlphaFoldDB" id="A0A1W4XNC8"/>
<evidence type="ECO:0000259" key="7">
    <source>
        <dbReference type="PROSITE" id="PS50405"/>
    </source>
</evidence>
<dbReference type="PANTHER" id="PTHR11571:SF224">
    <property type="entry name" value="HEMATOPOIETIC PROSTAGLANDIN D SYNTHASE"/>
    <property type="match status" value="1"/>
</dbReference>
<dbReference type="Gene3D" id="3.40.30.10">
    <property type="entry name" value="Glutaredoxin"/>
    <property type="match status" value="1"/>
</dbReference>
<dbReference type="Proteomes" id="UP000192223">
    <property type="component" value="Unplaced"/>
</dbReference>
<dbReference type="InterPro" id="IPR010987">
    <property type="entry name" value="Glutathione-S-Trfase_C-like"/>
</dbReference>
<dbReference type="InParanoid" id="A0A1W4XNC8"/>
<dbReference type="Pfam" id="PF02798">
    <property type="entry name" value="GST_N"/>
    <property type="match status" value="1"/>
</dbReference>
<gene>
    <name evidence="9" type="primary">LOC108743270</name>
</gene>
<dbReference type="FunFam" id="1.20.1050.10:FF:000030">
    <property type="entry name" value="Glutathione S-transferase S1"/>
    <property type="match status" value="1"/>
</dbReference>
<dbReference type="InterPro" id="IPR004046">
    <property type="entry name" value="GST_C"/>
</dbReference>
<keyword evidence="3" id="KW-0808">Transferase</keyword>
<evidence type="ECO:0000256" key="2">
    <source>
        <dbReference type="ARBA" id="ARBA00012452"/>
    </source>
</evidence>
<evidence type="ECO:0000256" key="5">
    <source>
        <dbReference type="ARBA" id="ARBA00047960"/>
    </source>
</evidence>
<comment type="similarity">
    <text evidence="4">Belongs to the GST superfamily. Sigma family.</text>
</comment>
<dbReference type="Pfam" id="PF14497">
    <property type="entry name" value="GST_C_3"/>
    <property type="match status" value="1"/>
</dbReference>
<protein>
    <recommendedName>
        <fullName evidence="2">glutathione transferase</fullName>
        <ecNumber evidence="2">2.5.1.18</ecNumber>
    </recommendedName>
</protein>
<dbReference type="SFLD" id="SFLDS00019">
    <property type="entry name" value="Glutathione_Transferase_(cytos"/>
    <property type="match status" value="1"/>
</dbReference>
<dbReference type="InterPro" id="IPR036249">
    <property type="entry name" value="Thioredoxin-like_sf"/>
</dbReference>
<dbReference type="Gene3D" id="1.20.1050.10">
    <property type="match status" value="1"/>
</dbReference>
<evidence type="ECO:0000313" key="8">
    <source>
        <dbReference type="Proteomes" id="UP000192223"/>
    </source>
</evidence>
<dbReference type="EC" id="2.5.1.18" evidence="2"/>
<evidence type="ECO:0000256" key="1">
    <source>
        <dbReference type="ARBA" id="ARBA00011738"/>
    </source>
</evidence>
<evidence type="ECO:0000259" key="6">
    <source>
        <dbReference type="PROSITE" id="PS50404"/>
    </source>
</evidence>
<dbReference type="GeneID" id="108743270"/>
<dbReference type="FunFam" id="3.40.30.10:FF:000035">
    <property type="entry name" value="hematopoietic prostaglandin D synthase"/>
    <property type="match status" value="1"/>
</dbReference>
<dbReference type="FunCoup" id="A0A1W4XNC8">
    <property type="interactions" value="311"/>
</dbReference>
<dbReference type="RefSeq" id="XP_018334282.1">
    <property type="nucleotide sequence ID" value="XM_018478780.2"/>
</dbReference>
<dbReference type="PROSITE" id="PS50405">
    <property type="entry name" value="GST_CTER"/>
    <property type="match status" value="1"/>
</dbReference>
<dbReference type="STRING" id="224129.A0A1W4XNC8"/>
<dbReference type="SUPFAM" id="SSF47616">
    <property type="entry name" value="GST C-terminal domain-like"/>
    <property type="match status" value="1"/>
</dbReference>
<evidence type="ECO:0000313" key="9">
    <source>
        <dbReference type="RefSeq" id="XP_018334282.1"/>
    </source>
</evidence>
<dbReference type="OrthoDB" id="414243at2759"/>
<feature type="domain" description="GST C-terminal" evidence="7">
    <location>
        <begin position="112"/>
        <end position="234"/>
    </location>
</feature>
<dbReference type="PANTHER" id="PTHR11571">
    <property type="entry name" value="GLUTATHIONE S-TRANSFERASE"/>
    <property type="match status" value="1"/>
</dbReference>
<dbReference type="SFLD" id="SFLDG00363">
    <property type="entry name" value="AMPS_(cytGST):_Alpha-__Mu-__Pi"/>
    <property type="match status" value="1"/>
</dbReference>
<comment type="catalytic activity">
    <reaction evidence="5">
        <text>RX + glutathione = an S-substituted glutathione + a halide anion + H(+)</text>
        <dbReference type="Rhea" id="RHEA:16437"/>
        <dbReference type="ChEBI" id="CHEBI:15378"/>
        <dbReference type="ChEBI" id="CHEBI:16042"/>
        <dbReference type="ChEBI" id="CHEBI:17792"/>
        <dbReference type="ChEBI" id="CHEBI:57925"/>
        <dbReference type="ChEBI" id="CHEBI:90779"/>
        <dbReference type="EC" id="2.5.1.18"/>
    </reaction>
</comment>
<dbReference type="InterPro" id="IPR050213">
    <property type="entry name" value="GST_superfamily"/>
</dbReference>
<comment type="subunit">
    <text evidence="1">Homodimer.</text>
</comment>
<evidence type="ECO:0000256" key="3">
    <source>
        <dbReference type="ARBA" id="ARBA00022679"/>
    </source>
</evidence>
<dbReference type="CDD" id="cd03192">
    <property type="entry name" value="GST_C_Sigma_like"/>
    <property type="match status" value="1"/>
</dbReference>
<feature type="domain" description="GST N-terminal" evidence="6">
    <location>
        <begin position="33"/>
        <end position="110"/>
    </location>
</feature>
<dbReference type="CDD" id="cd03039">
    <property type="entry name" value="GST_N_Sigma_like"/>
    <property type="match status" value="1"/>
</dbReference>
<dbReference type="PROSITE" id="PS50404">
    <property type="entry name" value="GST_NTER"/>
    <property type="match status" value="1"/>
</dbReference>
<dbReference type="GO" id="GO:0006749">
    <property type="term" value="P:glutathione metabolic process"/>
    <property type="evidence" value="ECO:0007669"/>
    <property type="project" value="TreeGrafter"/>
</dbReference>
<evidence type="ECO:0000256" key="4">
    <source>
        <dbReference type="ARBA" id="ARBA00038317"/>
    </source>
</evidence>
<dbReference type="GO" id="GO:0004364">
    <property type="term" value="F:glutathione transferase activity"/>
    <property type="evidence" value="ECO:0007669"/>
    <property type="project" value="UniProtKB-EC"/>
</dbReference>
<dbReference type="KEGG" id="apln:108743270"/>
<reference evidence="9" key="1">
    <citation type="submission" date="2025-08" db="UniProtKB">
        <authorList>
            <consortium name="RefSeq"/>
        </authorList>
    </citation>
    <scope>IDENTIFICATION</scope>
    <source>
        <tissue evidence="9">Entire body</tissue>
    </source>
</reference>
<organism evidence="8 9">
    <name type="scientific">Agrilus planipennis</name>
    <name type="common">Emerald ash borer</name>
    <name type="synonym">Agrilus marcopoli</name>
    <dbReference type="NCBI Taxonomy" id="224129"/>
    <lineage>
        <taxon>Eukaryota</taxon>
        <taxon>Metazoa</taxon>
        <taxon>Ecdysozoa</taxon>
        <taxon>Arthropoda</taxon>
        <taxon>Hexapoda</taxon>
        <taxon>Insecta</taxon>
        <taxon>Pterygota</taxon>
        <taxon>Neoptera</taxon>
        <taxon>Endopterygota</taxon>
        <taxon>Coleoptera</taxon>
        <taxon>Polyphaga</taxon>
        <taxon>Elateriformia</taxon>
        <taxon>Buprestoidea</taxon>
        <taxon>Buprestidae</taxon>
        <taxon>Agrilinae</taxon>
        <taxon>Agrilus</taxon>
    </lineage>
</organism>
<dbReference type="SFLD" id="SFLDG01205">
    <property type="entry name" value="AMPS.1"/>
    <property type="match status" value="1"/>
</dbReference>
<keyword evidence="8" id="KW-1185">Reference proteome</keyword>
<dbReference type="InterPro" id="IPR004045">
    <property type="entry name" value="Glutathione_S-Trfase_N"/>
</dbReference>
<name>A0A1W4XNC8_AGRPL</name>
<dbReference type="InterPro" id="IPR040079">
    <property type="entry name" value="Glutathione_S-Trfase"/>
</dbReference>
<dbReference type="SUPFAM" id="SSF52833">
    <property type="entry name" value="Thioredoxin-like"/>
    <property type="match status" value="1"/>
</dbReference>
<proteinExistence type="inferred from homology"/>
<sequence>MTELCENFGECNLKRIHKTIDLFDNCEVEKMAPHYKLTYFPSKAIGEPIRFLLNYGNLEFEDDRFDRENWPQLKPNMPFGQVPVLEIDGKLTHQSIAIARYLAKKVKLTGENDWEDLEIDSIVDTINDFRQKIALYHYESDTSVKESRKEILFKETIPYYMERFETIAKNNNGHMACAKLTWADMMFAGMLDYFNFMTKGNLIENYPNLQTVVDNVLNIPQIKNWIEKRPQTES</sequence>
<dbReference type="InterPro" id="IPR036282">
    <property type="entry name" value="Glutathione-S-Trfase_C_sf"/>
</dbReference>
<accession>A0A1W4XNC8</accession>